<accession>A0A2G0CE59</accession>
<dbReference type="RefSeq" id="WP_099106631.1">
    <property type="nucleotide sequence ID" value="NZ_JAATJF010000004.1"/>
</dbReference>
<feature type="chain" id="PRO_5013766825" description="Protein-glutamine gamma-glutamyltransferase-like C-terminal domain-containing protein" evidence="3">
    <location>
        <begin position="23"/>
        <end position="220"/>
    </location>
</feature>
<comment type="caution">
    <text evidence="5">The sequence shown here is derived from an EMBL/GenBank/DDBJ whole genome shotgun (WGS) entry which is preliminary data.</text>
</comment>
<protein>
    <recommendedName>
        <fullName evidence="4">Protein-glutamine gamma-glutamyltransferase-like C-terminal domain-containing protein</fullName>
    </recommendedName>
</protein>
<feature type="region of interest" description="Disordered" evidence="1">
    <location>
        <begin position="93"/>
        <end position="112"/>
    </location>
</feature>
<dbReference type="Proteomes" id="UP000226437">
    <property type="component" value="Unassembled WGS sequence"/>
</dbReference>
<evidence type="ECO:0000256" key="1">
    <source>
        <dbReference type="SAM" id="MobiDB-lite"/>
    </source>
</evidence>
<feature type="domain" description="Protein-glutamine gamma-glutamyltransferase-like C-terminal" evidence="4">
    <location>
        <begin position="136"/>
        <end position="201"/>
    </location>
</feature>
<dbReference type="OrthoDB" id="5491447at2"/>
<evidence type="ECO:0000256" key="2">
    <source>
        <dbReference type="SAM" id="Phobius"/>
    </source>
</evidence>
<dbReference type="Pfam" id="PF13559">
    <property type="entry name" value="DUF4129"/>
    <property type="match status" value="1"/>
</dbReference>
<name>A0A2G0CE59_9BACT</name>
<reference evidence="5 6" key="1">
    <citation type="submission" date="2017-10" db="EMBL/GenBank/DDBJ databases">
        <title>The draft genome sequence of Lewinella marina KCTC 32374.</title>
        <authorList>
            <person name="Wang K."/>
        </authorList>
    </citation>
    <scope>NUCLEOTIDE SEQUENCE [LARGE SCALE GENOMIC DNA]</scope>
    <source>
        <strain evidence="5 6">MKG-38</strain>
    </source>
</reference>
<evidence type="ECO:0000313" key="5">
    <source>
        <dbReference type="EMBL" id="PHK98245.1"/>
    </source>
</evidence>
<keyword evidence="2" id="KW-0812">Transmembrane</keyword>
<evidence type="ECO:0000259" key="4">
    <source>
        <dbReference type="Pfam" id="PF13559"/>
    </source>
</evidence>
<evidence type="ECO:0000313" key="6">
    <source>
        <dbReference type="Proteomes" id="UP000226437"/>
    </source>
</evidence>
<dbReference type="AlphaFoldDB" id="A0A2G0CE59"/>
<keyword evidence="6" id="KW-1185">Reference proteome</keyword>
<gene>
    <name evidence="5" type="ORF">CGL56_11110</name>
</gene>
<organism evidence="5 6">
    <name type="scientific">Neolewinella marina</name>
    <dbReference type="NCBI Taxonomy" id="438751"/>
    <lineage>
        <taxon>Bacteria</taxon>
        <taxon>Pseudomonadati</taxon>
        <taxon>Bacteroidota</taxon>
        <taxon>Saprospiria</taxon>
        <taxon>Saprospirales</taxon>
        <taxon>Lewinellaceae</taxon>
        <taxon>Neolewinella</taxon>
    </lineage>
</organism>
<feature type="transmembrane region" description="Helical" evidence="2">
    <location>
        <begin position="59"/>
        <end position="81"/>
    </location>
</feature>
<sequence>MFLRRATPLLILLLLSPGPAQSSTVFPEDRYRELREEVRFLPPAPREQPGPANPADWDWLYWPTLVLLSAVSVGGLAFLGYRSWHEGRRGSGVAEAPATVSNRNPAKEETLPQDAPEELLRLAEAQGSYDLAARLLFLDLLAELQRAGTLVYRRDFSNREYLRQLADHPLAVDFGAVTAVYERGYYGGYPLDRLGYRALHHRITALRQRLSSPPTVCAVP</sequence>
<keyword evidence="3" id="KW-0732">Signal</keyword>
<dbReference type="InterPro" id="IPR025403">
    <property type="entry name" value="TgpA-like_C"/>
</dbReference>
<feature type="signal peptide" evidence="3">
    <location>
        <begin position="1"/>
        <end position="22"/>
    </location>
</feature>
<proteinExistence type="predicted"/>
<evidence type="ECO:0000256" key="3">
    <source>
        <dbReference type="SAM" id="SignalP"/>
    </source>
</evidence>
<dbReference type="EMBL" id="PDLO01000004">
    <property type="protein sequence ID" value="PHK98245.1"/>
    <property type="molecule type" value="Genomic_DNA"/>
</dbReference>
<keyword evidence="2" id="KW-1133">Transmembrane helix</keyword>
<keyword evidence="2" id="KW-0472">Membrane</keyword>